<dbReference type="Proteomes" id="UP001049176">
    <property type="component" value="Chromosome 5"/>
</dbReference>
<feature type="region of interest" description="Disordered" evidence="1">
    <location>
        <begin position="1"/>
        <end position="52"/>
    </location>
</feature>
<organism evidence="2 3">
    <name type="scientific">Marasmius oreades</name>
    <name type="common">fairy-ring Marasmius</name>
    <dbReference type="NCBI Taxonomy" id="181124"/>
    <lineage>
        <taxon>Eukaryota</taxon>
        <taxon>Fungi</taxon>
        <taxon>Dikarya</taxon>
        <taxon>Basidiomycota</taxon>
        <taxon>Agaricomycotina</taxon>
        <taxon>Agaricomycetes</taxon>
        <taxon>Agaricomycetidae</taxon>
        <taxon>Agaricales</taxon>
        <taxon>Marasmiineae</taxon>
        <taxon>Marasmiaceae</taxon>
        <taxon>Marasmius</taxon>
    </lineage>
</organism>
<dbReference type="AlphaFoldDB" id="A0A9P7UUC8"/>
<feature type="region of interest" description="Disordered" evidence="1">
    <location>
        <begin position="64"/>
        <end position="144"/>
    </location>
</feature>
<dbReference type="EMBL" id="CM032185">
    <property type="protein sequence ID" value="KAG7092134.1"/>
    <property type="molecule type" value="Genomic_DNA"/>
</dbReference>
<comment type="caution">
    <text evidence="2">The sequence shown here is derived from an EMBL/GenBank/DDBJ whole genome shotgun (WGS) entry which is preliminary data.</text>
</comment>
<dbReference type="KEGG" id="more:E1B28_008508"/>
<accession>A0A9P7UUC8</accession>
<sequence length="144" mass="16163">MPLTSVSSLSFKGDSHSDDGVQWPEDDNKCLPLESTSGPESSDGFYESPSLTFDSVDDLKEKLILKDSVEQNDLENQQEESGSSEHELGDDHNSDSEDTNSDSESDSKMQVLFQEWLTSKAKADNQMKQRGKQKEFRSHKKAQK</sequence>
<gene>
    <name evidence="2" type="ORF">E1B28_008508</name>
</gene>
<name>A0A9P7UUC8_9AGAR</name>
<feature type="compositionally biased region" description="Basic and acidic residues" evidence="1">
    <location>
        <begin position="83"/>
        <end position="95"/>
    </location>
</feature>
<feature type="compositionally biased region" description="Polar residues" evidence="1">
    <location>
        <begin position="1"/>
        <end position="10"/>
    </location>
</feature>
<dbReference type="GeneID" id="66077584"/>
<reference evidence="2" key="1">
    <citation type="journal article" date="2021" name="Genome Biol. Evol.">
        <title>The assembled and annotated genome of the fairy-ring fungus Marasmius oreades.</title>
        <authorList>
            <person name="Hiltunen M."/>
            <person name="Ament-Velasquez S.L."/>
            <person name="Johannesson H."/>
        </authorList>
    </citation>
    <scope>NUCLEOTIDE SEQUENCE</scope>
    <source>
        <strain evidence="2">03SP1</strain>
    </source>
</reference>
<proteinExistence type="predicted"/>
<evidence type="ECO:0000256" key="1">
    <source>
        <dbReference type="SAM" id="MobiDB-lite"/>
    </source>
</evidence>
<dbReference type="RefSeq" id="XP_043008604.1">
    <property type="nucleotide sequence ID" value="XM_043153320.1"/>
</dbReference>
<protein>
    <submittedName>
        <fullName evidence="2">Uncharacterized protein</fullName>
    </submittedName>
</protein>
<feature type="compositionally biased region" description="Basic and acidic residues" evidence="1">
    <location>
        <begin position="121"/>
        <end position="136"/>
    </location>
</feature>
<keyword evidence="3" id="KW-1185">Reference proteome</keyword>
<evidence type="ECO:0000313" key="3">
    <source>
        <dbReference type="Proteomes" id="UP001049176"/>
    </source>
</evidence>
<evidence type="ECO:0000313" key="2">
    <source>
        <dbReference type="EMBL" id="KAG7092134.1"/>
    </source>
</evidence>